<comment type="function">
    <text evidence="7">SbcCD cleaves DNA hairpin structures. These structures can inhibit DNA replication and are intermediates in certain DNA recombination reactions. The complex acts as a 3'-&gt;5' double strand exonuclease that can open hairpins. It also has a 5' single-strand endonuclease activity.</text>
</comment>
<dbReference type="InterPro" id="IPR004843">
    <property type="entry name" value="Calcineurin-like_PHP"/>
</dbReference>
<keyword evidence="11" id="KW-1185">Reference proteome</keyword>
<evidence type="ECO:0000256" key="2">
    <source>
        <dbReference type="ARBA" id="ARBA00011322"/>
    </source>
</evidence>
<evidence type="ECO:0000259" key="9">
    <source>
        <dbReference type="Pfam" id="PF12320"/>
    </source>
</evidence>
<evidence type="ECO:0000313" key="11">
    <source>
        <dbReference type="Proteomes" id="UP000095546"/>
    </source>
</evidence>
<organism evidence="10 11">
    <name type="scientific">Mitsuokella jalaludinii</name>
    <dbReference type="NCBI Taxonomy" id="187979"/>
    <lineage>
        <taxon>Bacteria</taxon>
        <taxon>Bacillati</taxon>
        <taxon>Bacillota</taxon>
        <taxon>Negativicutes</taxon>
        <taxon>Selenomonadales</taxon>
        <taxon>Selenomonadaceae</taxon>
        <taxon>Mitsuokella</taxon>
    </lineage>
</organism>
<dbReference type="STRING" id="187979.ERS852385_01825"/>
<dbReference type="SUPFAM" id="SSF56300">
    <property type="entry name" value="Metallo-dependent phosphatases"/>
    <property type="match status" value="1"/>
</dbReference>
<evidence type="ECO:0000256" key="1">
    <source>
        <dbReference type="ARBA" id="ARBA00010555"/>
    </source>
</evidence>
<reference evidence="10 11" key="1">
    <citation type="submission" date="2015-09" db="EMBL/GenBank/DDBJ databases">
        <authorList>
            <consortium name="Pathogen Informatics"/>
        </authorList>
    </citation>
    <scope>NUCLEOTIDE SEQUENCE [LARGE SCALE GENOMIC DNA]</scope>
    <source>
        <strain evidence="10 11">2789STDY5608828</strain>
    </source>
</reference>
<feature type="domain" description="Calcineurin-like phosphoesterase" evidence="8">
    <location>
        <begin position="1"/>
        <end position="93"/>
    </location>
</feature>
<dbReference type="NCBIfam" id="TIGR00619">
    <property type="entry name" value="sbcd"/>
    <property type="match status" value="1"/>
</dbReference>
<dbReference type="AlphaFoldDB" id="A0A174B943"/>
<evidence type="ECO:0000256" key="6">
    <source>
        <dbReference type="ARBA" id="ARBA00022839"/>
    </source>
</evidence>
<dbReference type="Pfam" id="PF12320">
    <property type="entry name" value="SbcD_C"/>
    <property type="match status" value="1"/>
</dbReference>
<dbReference type="RefSeq" id="WP_055162382.1">
    <property type="nucleotide sequence ID" value="NZ_CABIWZ010000017.1"/>
</dbReference>
<dbReference type="InterPro" id="IPR026843">
    <property type="entry name" value="SbcD_C"/>
</dbReference>
<evidence type="ECO:0000256" key="3">
    <source>
        <dbReference type="ARBA" id="ARBA00013365"/>
    </source>
</evidence>
<dbReference type="GO" id="GO:0006260">
    <property type="term" value="P:DNA replication"/>
    <property type="evidence" value="ECO:0007669"/>
    <property type="project" value="UniProtKB-KW"/>
</dbReference>
<sequence>MRFIHTADWHLGRYFHGMHLTADQREIIMGQLVPLAQEEKVDAVVIAGDIYDRGVPPVEAVDLFDEFLMKMAEMHIKVFYIAGNHDSESRLNFGSQLMKASGIFARGRLDDEMAPVVVEDDFGPVAVYLYPYMEPASVRAALGVEKALDFEQAHELVIERSLAKRAGNMRSIAVAHAFLAGGLSSDSERPLAVGGSSNVRPSIFRPFCYTALGHLHNPQRAGADHIRYSGSLMKYSFDEAEQKKGCILVDLDGTGRATQQFVPLVPPHDVRRVRGLFADIEGDRASYPQSEDYVEVELLDRGIILDVFNKLKAIYPNLMHVLYPNLQREGTMREQEGQAVLKLTEETLFSQYYEDMTGEPLAEEQQAIIHGCLQEIYREEREAK</sequence>
<comment type="similarity">
    <text evidence="1 7">Belongs to the SbcD family.</text>
</comment>
<keyword evidence="5 7" id="KW-0378">Hydrolase</keyword>
<dbReference type="PANTHER" id="PTHR30337:SF0">
    <property type="entry name" value="NUCLEASE SBCCD SUBUNIT D"/>
    <property type="match status" value="1"/>
</dbReference>
<dbReference type="Proteomes" id="UP000095546">
    <property type="component" value="Unassembled WGS sequence"/>
</dbReference>
<dbReference type="OrthoDB" id="9773856at2"/>
<dbReference type="EMBL" id="CYYU01000017">
    <property type="protein sequence ID" value="CUN97511.1"/>
    <property type="molecule type" value="Genomic_DNA"/>
</dbReference>
<dbReference type="InterPro" id="IPR004593">
    <property type="entry name" value="SbcD"/>
</dbReference>
<dbReference type="GO" id="GO:0004519">
    <property type="term" value="F:endonuclease activity"/>
    <property type="evidence" value="ECO:0007669"/>
    <property type="project" value="UniProtKB-KW"/>
</dbReference>
<dbReference type="InterPro" id="IPR050535">
    <property type="entry name" value="DNA_Repair-Maintenance_Comp"/>
</dbReference>
<dbReference type="GO" id="GO:0008408">
    <property type="term" value="F:3'-5' exonuclease activity"/>
    <property type="evidence" value="ECO:0007669"/>
    <property type="project" value="InterPro"/>
</dbReference>
<dbReference type="Gene3D" id="3.60.21.10">
    <property type="match status" value="1"/>
</dbReference>
<accession>A0A174B943</accession>
<dbReference type="InterPro" id="IPR029052">
    <property type="entry name" value="Metallo-depent_PP-like"/>
</dbReference>
<name>A0A174B943_9FIRM</name>
<evidence type="ECO:0000256" key="4">
    <source>
        <dbReference type="ARBA" id="ARBA00022722"/>
    </source>
</evidence>
<protein>
    <recommendedName>
        <fullName evidence="3 7">Nuclease SbcCD subunit D</fullName>
    </recommendedName>
</protein>
<keyword evidence="6 7" id="KW-0269">Exonuclease</keyword>
<proteinExistence type="inferred from homology"/>
<dbReference type="InterPro" id="IPR041796">
    <property type="entry name" value="Mre11_N"/>
</dbReference>
<evidence type="ECO:0000256" key="7">
    <source>
        <dbReference type="RuleBase" id="RU363069"/>
    </source>
</evidence>
<gene>
    <name evidence="7 10" type="primary">sbcD</name>
    <name evidence="10" type="ORF">ERS852385_01825</name>
</gene>
<dbReference type="Pfam" id="PF00149">
    <property type="entry name" value="Metallophos"/>
    <property type="match status" value="1"/>
</dbReference>
<dbReference type="CDD" id="cd00840">
    <property type="entry name" value="MPP_Mre11_N"/>
    <property type="match status" value="1"/>
</dbReference>
<comment type="subunit">
    <text evidence="2 7">Heterodimer of SbcC and SbcD.</text>
</comment>
<keyword evidence="4 7" id="KW-0540">Nuclease</keyword>
<dbReference type="GO" id="GO:0006310">
    <property type="term" value="P:DNA recombination"/>
    <property type="evidence" value="ECO:0007669"/>
    <property type="project" value="UniProtKB-KW"/>
</dbReference>
<dbReference type="eggNOG" id="COG0420">
    <property type="taxonomic scope" value="Bacteria"/>
</dbReference>
<evidence type="ECO:0000256" key="5">
    <source>
        <dbReference type="ARBA" id="ARBA00022801"/>
    </source>
</evidence>
<evidence type="ECO:0000313" key="10">
    <source>
        <dbReference type="EMBL" id="CUN97511.1"/>
    </source>
</evidence>
<keyword evidence="7" id="KW-0233">DNA recombination</keyword>
<dbReference type="PANTHER" id="PTHR30337">
    <property type="entry name" value="COMPONENT OF ATP-DEPENDENT DSDNA EXONUCLEASE"/>
    <property type="match status" value="1"/>
</dbReference>
<keyword evidence="7" id="KW-0255">Endonuclease</keyword>
<feature type="domain" description="Nuclease SbcCD subunit D C-terminal" evidence="9">
    <location>
        <begin position="266"/>
        <end position="357"/>
    </location>
</feature>
<keyword evidence="7" id="KW-0235">DNA replication</keyword>
<evidence type="ECO:0000259" key="8">
    <source>
        <dbReference type="Pfam" id="PF00149"/>
    </source>
</evidence>